<gene>
    <name evidence="3" type="ORF">G3I71_46935</name>
</gene>
<proteinExistence type="predicted"/>
<feature type="domain" description="Transposase IS66 central" evidence="2">
    <location>
        <begin position="6"/>
        <end position="66"/>
    </location>
</feature>
<feature type="compositionally biased region" description="Low complexity" evidence="1">
    <location>
        <begin position="80"/>
        <end position="91"/>
    </location>
</feature>
<accession>A0A6B3C9P6</accession>
<dbReference type="InterPro" id="IPR004291">
    <property type="entry name" value="Transposase_IS66_central"/>
</dbReference>
<dbReference type="Pfam" id="PF03050">
    <property type="entry name" value="DDE_Tnp_IS66"/>
    <property type="match status" value="1"/>
</dbReference>
<sequence>VYLLVFQHIPVERTARLIRDVTGAEVSTGWVASLLPEAAGLVDDSVDLIRALLVMGHILHADETPPASAACAAGCTWPAATSSPCSTSPRAHAPGLRRPEPSGQWSHYGGITRKGKSVVAES</sequence>
<feature type="region of interest" description="Disordered" evidence="1">
    <location>
        <begin position="80"/>
        <end position="122"/>
    </location>
</feature>
<dbReference type="AlphaFoldDB" id="A0A6B3C9P6"/>
<dbReference type="EMBL" id="JAAGLU010000491">
    <property type="protein sequence ID" value="NEC93102.1"/>
    <property type="molecule type" value="Genomic_DNA"/>
</dbReference>
<organism evidence="3">
    <name type="scientific">Streptomyces sp. SID12501</name>
    <dbReference type="NCBI Taxonomy" id="2706042"/>
    <lineage>
        <taxon>Bacteria</taxon>
        <taxon>Bacillati</taxon>
        <taxon>Actinomycetota</taxon>
        <taxon>Actinomycetes</taxon>
        <taxon>Kitasatosporales</taxon>
        <taxon>Streptomycetaceae</taxon>
        <taxon>Streptomyces</taxon>
    </lineage>
</organism>
<comment type="caution">
    <text evidence="3">The sequence shown here is derived from an EMBL/GenBank/DDBJ whole genome shotgun (WGS) entry which is preliminary data.</text>
</comment>
<evidence type="ECO:0000256" key="1">
    <source>
        <dbReference type="SAM" id="MobiDB-lite"/>
    </source>
</evidence>
<name>A0A6B3C9P6_9ACTN</name>
<reference evidence="3" key="1">
    <citation type="submission" date="2020-01" db="EMBL/GenBank/DDBJ databases">
        <title>Insect and environment-associated Actinomycetes.</title>
        <authorList>
            <person name="Currrie C."/>
            <person name="Chevrette M."/>
            <person name="Carlson C."/>
            <person name="Stubbendieck R."/>
            <person name="Wendt-Pienkowski E."/>
        </authorList>
    </citation>
    <scope>NUCLEOTIDE SEQUENCE</scope>
    <source>
        <strain evidence="3">SID12501</strain>
    </source>
</reference>
<feature type="non-terminal residue" evidence="3">
    <location>
        <position position="1"/>
    </location>
</feature>
<evidence type="ECO:0000313" key="3">
    <source>
        <dbReference type="EMBL" id="NEC93102.1"/>
    </source>
</evidence>
<protein>
    <submittedName>
        <fullName evidence="3">Transposase</fullName>
    </submittedName>
</protein>
<evidence type="ECO:0000259" key="2">
    <source>
        <dbReference type="Pfam" id="PF03050"/>
    </source>
</evidence>